<evidence type="ECO:0000313" key="1">
    <source>
        <dbReference type="EMBL" id="QJA92445.1"/>
    </source>
</evidence>
<gene>
    <name evidence="1" type="ORF">MM415B04661_0007</name>
</gene>
<sequence>MASDTKINCELTICYWNMGLDCLPDNCACATIRISQGAECLSFISKPEAEERLAKAFPQTADSKASS</sequence>
<dbReference type="EMBL" id="MT143067">
    <property type="protein sequence ID" value="QJA92445.1"/>
    <property type="molecule type" value="Genomic_DNA"/>
</dbReference>
<protein>
    <submittedName>
        <fullName evidence="1">Uncharacterized protein</fullName>
    </submittedName>
</protein>
<organism evidence="1">
    <name type="scientific">viral metagenome</name>
    <dbReference type="NCBI Taxonomy" id="1070528"/>
    <lineage>
        <taxon>unclassified sequences</taxon>
        <taxon>metagenomes</taxon>
        <taxon>organismal metagenomes</taxon>
    </lineage>
</organism>
<accession>A0A6M3LHH5</accession>
<name>A0A6M3LHH5_9ZZZZ</name>
<dbReference type="AlphaFoldDB" id="A0A6M3LHH5"/>
<proteinExistence type="predicted"/>
<reference evidence="1" key="1">
    <citation type="submission" date="2020-03" db="EMBL/GenBank/DDBJ databases">
        <title>The deep terrestrial virosphere.</title>
        <authorList>
            <person name="Holmfeldt K."/>
            <person name="Nilsson E."/>
            <person name="Simone D."/>
            <person name="Lopez-Fernandez M."/>
            <person name="Wu X."/>
            <person name="de Brujin I."/>
            <person name="Lundin D."/>
            <person name="Andersson A."/>
            <person name="Bertilsson S."/>
            <person name="Dopson M."/>
        </authorList>
    </citation>
    <scope>NUCLEOTIDE SEQUENCE</scope>
    <source>
        <strain evidence="1">MM415B04661</strain>
    </source>
</reference>